<dbReference type="Proteomes" id="UP001359886">
    <property type="component" value="Unassembled WGS sequence"/>
</dbReference>
<dbReference type="Pfam" id="PF00501">
    <property type="entry name" value="AMP-binding"/>
    <property type="match status" value="1"/>
</dbReference>
<evidence type="ECO:0000259" key="4">
    <source>
        <dbReference type="Pfam" id="PF13193"/>
    </source>
</evidence>
<dbReference type="RefSeq" id="WP_354694686.1">
    <property type="nucleotide sequence ID" value="NZ_JAZHOG010000004.1"/>
</dbReference>
<dbReference type="AlphaFoldDB" id="A0AAW9RCH3"/>
<dbReference type="Pfam" id="PF13193">
    <property type="entry name" value="AMP-binding_C"/>
    <property type="match status" value="1"/>
</dbReference>
<evidence type="ECO:0000256" key="2">
    <source>
        <dbReference type="ARBA" id="ARBA00022598"/>
    </source>
</evidence>
<dbReference type="Gene3D" id="3.30.300.30">
    <property type="match status" value="1"/>
</dbReference>
<accession>A0AAW9RCH3</accession>
<dbReference type="SUPFAM" id="SSF56801">
    <property type="entry name" value="Acetyl-CoA synthetase-like"/>
    <property type="match status" value="1"/>
</dbReference>
<dbReference type="GO" id="GO:0031956">
    <property type="term" value="F:medium-chain fatty acid-CoA ligase activity"/>
    <property type="evidence" value="ECO:0007669"/>
    <property type="project" value="TreeGrafter"/>
</dbReference>
<name>A0AAW9RCH3_9GAMM</name>
<organism evidence="5 6">
    <name type="scientific">Elongatibacter sediminis</name>
    <dbReference type="NCBI Taxonomy" id="3119006"/>
    <lineage>
        <taxon>Bacteria</taxon>
        <taxon>Pseudomonadati</taxon>
        <taxon>Pseudomonadota</taxon>
        <taxon>Gammaproteobacteria</taxon>
        <taxon>Chromatiales</taxon>
        <taxon>Wenzhouxiangellaceae</taxon>
        <taxon>Elongatibacter</taxon>
    </lineage>
</organism>
<keyword evidence="6" id="KW-1185">Reference proteome</keyword>
<dbReference type="Gene3D" id="3.40.50.12780">
    <property type="entry name" value="N-terminal domain of ligase-like"/>
    <property type="match status" value="1"/>
</dbReference>
<proteinExistence type="inferred from homology"/>
<comment type="similarity">
    <text evidence="1">Belongs to the ATP-dependent AMP-binding enzyme family.</text>
</comment>
<dbReference type="InterPro" id="IPR025110">
    <property type="entry name" value="AMP-bd_C"/>
</dbReference>
<dbReference type="PANTHER" id="PTHR43201:SF5">
    <property type="entry name" value="MEDIUM-CHAIN ACYL-COA LIGASE ACSF2, MITOCHONDRIAL"/>
    <property type="match status" value="1"/>
</dbReference>
<protein>
    <submittedName>
        <fullName evidence="5">Class I adenylate-forming enzyme family protein</fullName>
    </submittedName>
</protein>
<keyword evidence="2" id="KW-0436">Ligase</keyword>
<sequence length="549" mass="59902">MTRQLEPVRLQATTLGDLLLSAADQAPDHAAVVLPHRRCSYADVRDRALQKALSLQALGVGPGDHVGLLLPTSMDFIETLFGIALLGAVAVPVNARYQPPELAYVVDNADLKVLLTTDKIAEAVDFVERLNQAFPDLRNSEARNLSLDGAPGLRHIVVFGSSRPPGTWSQEEFEAAARQGNLAEIHLRRLQVRLGSTALILYTSGTTANPKGCMISHEAIVRNSAALADRYELTADDSFWSPLPLFHIAAILPLTAIFAKGGTYVTTPYFEAGEALRMMEAERVTATYPCFWTIMSDLVSHPDFEKTDLSRIKLMNANFAVQPGGIAEKMKAALPNAVFVGTFGMTETAGTVTTSQLDDAEEKRFTRLGTPLAGMEVRAVDPETGEDVPAGEKGEAWIRGYSTFSRYYKAPEKTAEALDGAGWFHSGDLISIDPDGQLMFHGRLRDMLKVGGENVAAAEIESCLQQHPAVKLAQVVGVPDERLVEIPAAFIELQPGQAAQADDLIAFCRERIAGFKVPRHVRFVDEWPISSTKIQKFRLQDQIRAELGI</sequence>
<dbReference type="InterPro" id="IPR000873">
    <property type="entry name" value="AMP-dep_synth/lig_dom"/>
</dbReference>
<feature type="domain" description="AMP-binding enzyme C-terminal" evidence="4">
    <location>
        <begin position="459"/>
        <end position="530"/>
    </location>
</feature>
<dbReference type="EMBL" id="JAZHOG010000004">
    <property type="protein sequence ID" value="MEJ8567361.1"/>
    <property type="molecule type" value="Genomic_DNA"/>
</dbReference>
<dbReference type="GO" id="GO:0006631">
    <property type="term" value="P:fatty acid metabolic process"/>
    <property type="evidence" value="ECO:0007669"/>
    <property type="project" value="TreeGrafter"/>
</dbReference>
<gene>
    <name evidence="5" type="ORF">V3330_06950</name>
</gene>
<comment type="caution">
    <text evidence="5">The sequence shown here is derived from an EMBL/GenBank/DDBJ whole genome shotgun (WGS) entry which is preliminary data.</text>
</comment>
<dbReference type="PANTHER" id="PTHR43201">
    <property type="entry name" value="ACYL-COA SYNTHETASE"/>
    <property type="match status" value="1"/>
</dbReference>
<dbReference type="InterPro" id="IPR042099">
    <property type="entry name" value="ANL_N_sf"/>
</dbReference>
<evidence type="ECO:0000313" key="6">
    <source>
        <dbReference type="Proteomes" id="UP001359886"/>
    </source>
</evidence>
<evidence type="ECO:0000313" key="5">
    <source>
        <dbReference type="EMBL" id="MEJ8567361.1"/>
    </source>
</evidence>
<evidence type="ECO:0000256" key="1">
    <source>
        <dbReference type="ARBA" id="ARBA00006432"/>
    </source>
</evidence>
<evidence type="ECO:0000259" key="3">
    <source>
        <dbReference type="Pfam" id="PF00501"/>
    </source>
</evidence>
<reference evidence="5 6" key="1">
    <citation type="submission" date="2024-02" db="EMBL/GenBank/DDBJ databases">
        <title>A novel Wenzhouxiangellaceae bacterium, isolated from coastal sediments.</title>
        <authorList>
            <person name="Du Z.-J."/>
            <person name="Ye Y.-Q."/>
            <person name="Zhang X.-Y."/>
        </authorList>
    </citation>
    <scope>NUCLEOTIDE SEQUENCE [LARGE SCALE GENOMIC DNA]</scope>
    <source>
        <strain evidence="5 6">CH-27</strain>
    </source>
</reference>
<dbReference type="InterPro" id="IPR045851">
    <property type="entry name" value="AMP-bd_C_sf"/>
</dbReference>
<feature type="domain" description="AMP-dependent synthetase/ligase" evidence="3">
    <location>
        <begin position="22"/>
        <end position="408"/>
    </location>
</feature>